<feature type="transmembrane region" description="Helical" evidence="1">
    <location>
        <begin position="36"/>
        <end position="55"/>
    </location>
</feature>
<feature type="transmembrane region" description="Helical" evidence="1">
    <location>
        <begin position="61"/>
        <end position="78"/>
    </location>
</feature>
<sequence>MDVWLVLLMQIGIVFILDYVPLHNMREQHLLTLTKWLLVANCVITVVRLLNYGGARLLQNTNLGINLLILLLVGYWGYRRMVPEPAEENGQKKKRQ</sequence>
<evidence type="ECO:0000256" key="1">
    <source>
        <dbReference type="SAM" id="Phobius"/>
    </source>
</evidence>
<accession>A0A0R1F1S8</accession>
<comment type="caution">
    <text evidence="2">The sequence shown here is derived from an EMBL/GenBank/DDBJ whole genome shotgun (WGS) entry which is preliminary data.</text>
</comment>
<protein>
    <submittedName>
        <fullName evidence="2">Uncharacterized protein</fullName>
    </submittedName>
</protein>
<gene>
    <name evidence="2" type="ORF">FD22_GL000139</name>
</gene>
<dbReference type="PATRIC" id="fig|913848.6.peg.138"/>
<dbReference type="Proteomes" id="UP000051181">
    <property type="component" value="Unassembled WGS sequence"/>
</dbReference>
<evidence type="ECO:0000313" key="3">
    <source>
        <dbReference type="Proteomes" id="UP000051181"/>
    </source>
</evidence>
<dbReference type="RefSeq" id="WP_010011220.1">
    <property type="nucleotide sequence ID" value="NZ_AZCN01000100.1"/>
</dbReference>
<dbReference type="EMBL" id="AZCN01000100">
    <property type="protein sequence ID" value="KRK14163.1"/>
    <property type="molecule type" value="Genomic_DNA"/>
</dbReference>
<evidence type="ECO:0000313" key="2">
    <source>
        <dbReference type="EMBL" id="KRK14163.1"/>
    </source>
</evidence>
<dbReference type="GeneID" id="65915750"/>
<name>A0A0R1F1S8_9LACO</name>
<keyword evidence="1" id="KW-1133">Transmembrane helix</keyword>
<dbReference type="AlphaFoldDB" id="A0A0R1F1S8"/>
<keyword evidence="1" id="KW-0472">Membrane</keyword>
<feature type="transmembrane region" description="Helical" evidence="1">
    <location>
        <begin position="6"/>
        <end position="24"/>
    </location>
</feature>
<reference evidence="2 3" key="1">
    <citation type="journal article" date="2015" name="Genome Announc.">
        <title>Expanding the biotechnology potential of lactobacilli through comparative genomics of 213 strains and associated genera.</title>
        <authorList>
            <person name="Sun Z."/>
            <person name="Harris H.M."/>
            <person name="McCann A."/>
            <person name="Guo C."/>
            <person name="Argimon S."/>
            <person name="Zhang W."/>
            <person name="Yang X."/>
            <person name="Jeffery I.B."/>
            <person name="Cooney J.C."/>
            <person name="Kagawa T.F."/>
            <person name="Liu W."/>
            <person name="Song Y."/>
            <person name="Salvetti E."/>
            <person name="Wrobel A."/>
            <person name="Rasinkangas P."/>
            <person name="Parkhill J."/>
            <person name="Rea M.C."/>
            <person name="O'Sullivan O."/>
            <person name="Ritari J."/>
            <person name="Douillard F.P."/>
            <person name="Paul Ross R."/>
            <person name="Yang R."/>
            <person name="Briner A.E."/>
            <person name="Felis G.E."/>
            <person name="de Vos W.M."/>
            <person name="Barrangou R."/>
            <person name="Klaenhammer T.R."/>
            <person name="Caufield P.W."/>
            <person name="Cui Y."/>
            <person name="Zhang H."/>
            <person name="O'Toole P.W."/>
        </authorList>
    </citation>
    <scope>NUCLEOTIDE SEQUENCE [LARGE SCALE GENOMIC DNA]</scope>
    <source>
        <strain evidence="2 3">DSM 20001</strain>
    </source>
</reference>
<keyword evidence="1" id="KW-0812">Transmembrane</keyword>
<organism evidence="2 3">
    <name type="scientific">Loigolactobacillus coryniformis subsp. coryniformis KCTC 3167 = DSM 20001</name>
    <dbReference type="NCBI Taxonomy" id="913848"/>
    <lineage>
        <taxon>Bacteria</taxon>
        <taxon>Bacillati</taxon>
        <taxon>Bacillota</taxon>
        <taxon>Bacilli</taxon>
        <taxon>Lactobacillales</taxon>
        <taxon>Lactobacillaceae</taxon>
        <taxon>Loigolactobacillus</taxon>
    </lineage>
</organism>
<proteinExistence type="predicted"/>